<dbReference type="InterPro" id="IPR011037">
    <property type="entry name" value="Pyrv_Knase-like_insert_dom_sf"/>
</dbReference>
<dbReference type="GO" id="GO:0003824">
    <property type="term" value="F:catalytic activity"/>
    <property type="evidence" value="ECO:0007669"/>
    <property type="project" value="InterPro"/>
</dbReference>
<dbReference type="Pfam" id="PF03473">
    <property type="entry name" value="MOSC"/>
    <property type="match status" value="1"/>
</dbReference>
<keyword evidence="3" id="KW-1185">Reference proteome</keyword>
<dbReference type="OrthoDB" id="9793178at2"/>
<protein>
    <submittedName>
        <fullName evidence="2">Molybdenum cofactor sulfurase</fullName>
    </submittedName>
</protein>
<proteinExistence type="predicted"/>
<dbReference type="RefSeq" id="WP_069573769.1">
    <property type="nucleotide sequence ID" value="NZ_CP017157.1"/>
</dbReference>
<gene>
    <name evidence="2" type="ORF">SL103_15865</name>
</gene>
<dbReference type="Proteomes" id="UP000094094">
    <property type="component" value="Chromosome"/>
</dbReference>
<dbReference type="AlphaFoldDB" id="A0A1D7VWY0"/>
<dbReference type="InterPro" id="IPR005302">
    <property type="entry name" value="MoCF_Sase_C"/>
</dbReference>
<reference evidence="2 3" key="1">
    <citation type="submission" date="2016-09" db="EMBL/GenBank/DDBJ databases">
        <title>Complete genome sequencing of Streptomyces lydicus 103 and metabolic pathways analysis of antibiotic biosynthesis.</title>
        <authorList>
            <person name="Jia N."/>
            <person name="Ding M.-Z."/>
            <person name="Gao F."/>
            <person name="Yuan Y.-J."/>
        </authorList>
    </citation>
    <scope>NUCLEOTIDE SEQUENCE [LARGE SCALE GENOMIC DNA]</scope>
    <source>
        <strain evidence="2 3">103</strain>
    </source>
</reference>
<dbReference type="SUPFAM" id="SSF141673">
    <property type="entry name" value="MOSC N-terminal domain-like"/>
    <property type="match status" value="1"/>
</dbReference>
<evidence type="ECO:0000259" key="1">
    <source>
        <dbReference type="PROSITE" id="PS51340"/>
    </source>
</evidence>
<dbReference type="KEGG" id="slc:SL103_15865"/>
<dbReference type="SUPFAM" id="SSF50800">
    <property type="entry name" value="PK beta-barrel domain-like"/>
    <property type="match status" value="1"/>
</dbReference>
<evidence type="ECO:0000313" key="3">
    <source>
        <dbReference type="Proteomes" id="UP000094094"/>
    </source>
</evidence>
<feature type="domain" description="MOSC" evidence="1">
    <location>
        <begin position="119"/>
        <end position="268"/>
    </location>
</feature>
<dbReference type="PANTHER" id="PTHR14237">
    <property type="entry name" value="MOLYBDOPTERIN COFACTOR SULFURASE MOSC"/>
    <property type="match status" value="1"/>
</dbReference>
<dbReference type="GO" id="GO:0030170">
    <property type="term" value="F:pyridoxal phosphate binding"/>
    <property type="evidence" value="ECO:0007669"/>
    <property type="project" value="InterPro"/>
</dbReference>
<dbReference type="Pfam" id="PF03476">
    <property type="entry name" value="MOSC_N"/>
    <property type="match status" value="1"/>
</dbReference>
<name>A0A1D7VWY0_9ACTN</name>
<dbReference type="GO" id="GO:0030151">
    <property type="term" value="F:molybdenum ion binding"/>
    <property type="evidence" value="ECO:0007669"/>
    <property type="project" value="InterPro"/>
</dbReference>
<organism evidence="2 3">
    <name type="scientific">Streptomyces lydicus</name>
    <dbReference type="NCBI Taxonomy" id="47763"/>
    <lineage>
        <taxon>Bacteria</taxon>
        <taxon>Bacillati</taxon>
        <taxon>Actinomycetota</taxon>
        <taxon>Actinomycetes</taxon>
        <taxon>Kitasatosporales</taxon>
        <taxon>Streptomycetaceae</taxon>
        <taxon>Streptomyces</taxon>
    </lineage>
</organism>
<dbReference type="InterPro" id="IPR005303">
    <property type="entry name" value="MOCOS_middle"/>
</dbReference>
<accession>A0A1D7VWY0</accession>
<evidence type="ECO:0000313" key="2">
    <source>
        <dbReference type="EMBL" id="AOP51232.1"/>
    </source>
</evidence>
<sequence>MPIVAELITYPVKGCAGVPLAEAGLTPAGLPHDRSFMVVSDRGVYRTQRTDPRLAVIRPEVSSDGTQLILHQKGVESLRIEVDTTSPRKDVDLFGQPFRGIDQGETAAGWLSEVLGTDCRLVRVPPEHDRVADGRTPGTSGYADSSPLHILSLATFNDLNERLAAAGKPPMPMTRFRPNIVLDGWQEPLTEDRVHRAEVGGAELGFAKLAVRCAVTMVDQETGTKDGPEPLRTLASYRRVPEGGVAFGSKFSVVRTGKLAVGDEFTVTEWTAAGPS</sequence>
<dbReference type="PANTHER" id="PTHR14237:SF19">
    <property type="entry name" value="MITOCHONDRIAL AMIDOXIME REDUCING COMPONENT 1"/>
    <property type="match status" value="1"/>
</dbReference>
<dbReference type="EMBL" id="CP017157">
    <property type="protein sequence ID" value="AOP51232.1"/>
    <property type="molecule type" value="Genomic_DNA"/>
</dbReference>
<dbReference type="PROSITE" id="PS51340">
    <property type="entry name" value="MOSC"/>
    <property type="match status" value="1"/>
</dbReference>